<organism evidence="2 3">
    <name type="scientific">Sphingobacterium lactis</name>
    <dbReference type="NCBI Taxonomy" id="797291"/>
    <lineage>
        <taxon>Bacteria</taxon>
        <taxon>Pseudomonadati</taxon>
        <taxon>Bacteroidota</taxon>
        <taxon>Sphingobacteriia</taxon>
        <taxon>Sphingobacteriales</taxon>
        <taxon>Sphingobacteriaceae</taxon>
        <taxon>Sphingobacterium</taxon>
    </lineage>
</organism>
<feature type="transmembrane region" description="Helical" evidence="1">
    <location>
        <begin position="51"/>
        <end position="72"/>
    </location>
</feature>
<dbReference type="RefSeq" id="WP_103904911.1">
    <property type="nucleotide sequence ID" value="NZ_CP049246.1"/>
</dbReference>
<feature type="transmembrane region" description="Helical" evidence="1">
    <location>
        <begin position="84"/>
        <end position="107"/>
    </location>
</feature>
<name>A0A1H5SFX2_9SPHI</name>
<evidence type="ECO:0008006" key="4">
    <source>
        <dbReference type="Google" id="ProtNLM"/>
    </source>
</evidence>
<evidence type="ECO:0000256" key="1">
    <source>
        <dbReference type="SAM" id="Phobius"/>
    </source>
</evidence>
<reference evidence="3" key="1">
    <citation type="submission" date="2016-10" db="EMBL/GenBank/DDBJ databases">
        <authorList>
            <person name="Varghese N."/>
            <person name="Submissions S."/>
        </authorList>
    </citation>
    <scope>NUCLEOTIDE SEQUENCE [LARGE SCALE GENOMIC DNA]</scope>
    <source>
        <strain evidence="3">DSM 22361</strain>
    </source>
</reference>
<dbReference type="Proteomes" id="UP000236731">
    <property type="component" value="Unassembled WGS sequence"/>
</dbReference>
<dbReference type="AlphaFoldDB" id="A0A1H5SFX2"/>
<accession>A0A1H5SFX2</accession>
<feature type="transmembrane region" description="Helical" evidence="1">
    <location>
        <begin position="12"/>
        <end position="31"/>
    </location>
</feature>
<dbReference type="EMBL" id="FNUT01000001">
    <property type="protein sequence ID" value="SEF49496.1"/>
    <property type="molecule type" value="Genomic_DNA"/>
</dbReference>
<feature type="transmembrane region" description="Helical" evidence="1">
    <location>
        <begin position="151"/>
        <end position="172"/>
    </location>
</feature>
<dbReference type="OrthoDB" id="5189031at2"/>
<keyword evidence="3" id="KW-1185">Reference proteome</keyword>
<feature type="transmembrane region" description="Helical" evidence="1">
    <location>
        <begin position="113"/>
        <end position="130"/>
    </location>
</feature>
<feature type="transmembrane region" description="Helical" evidence="1">
    <location>
        <begin position="237"/>
        <end position="257"/>
    </location>
</feature>
<proteinExistence type="predicted"/>
<evidence type="ECO:0000313" key="3">
    <source>
        <dbReference type="Proteomes" id="UP000236731"/>
    </source>
</evidence>
<keyword evidence="1" id="KW-0472">Membrane</keyword>
<keyword evidence="1" id="KW-1133">Transmembrane helix</keyword>
<gene>
    <name evidence="2" type="ORF">SAMN05421877_101252</name>
</gene>
<feature type="transmembrane region" description="Helical" evidence="1">
    <location>
        <begin position="207"/>
        <end position="225"/>
    </location>
</feature>
<protein>
    <recommendedName>
        <fullName evidence="4">TspO/MBR family protein</fullName>
    </recommendedName>
</protein>
<keyword evidence="1" id="KW-0812">Transmembrane</keyword>
<evidence type="ECO:0000313" key="2">
    <source>
        <dbReference type="EMBL" id="SEF49496.1"/>
    </source>
</evidence>
<sequence>MSSPRTLSVFNFIIVALNLLWIALVENGYIYSYSFSDTIAQYPTYITPAKFAYKIWTFIAFVMVLASYSMFYGTQKAHPNKNTILKVVKIDFWLILNQLAVGISMSLKHNDNFRWSLLFTGIALISIMVVNNKIQIQRLTSNSFTRYFIRLAFGLYTGWLMYVFAFNLAVIFEKWGFGIPPAGQFYVDVILLLIVSVAMLSYSYLKCLPMVSVVLTWAAYGAYYQGQLRPRAESEQVGYLLIALIVISVVVAILTYMRCNKNRVSKPMELIED</sequence>
<feature type="transmembrane region" description="Helical" evidence="1">
    <location>
        <begin position="184"/>
        <end position="202"/>
    </location>
</feature>